<comment type="similarity">
    <text evidence="2">Belongs to the complex I 51 kDa subunit family.</text>
</comment>
<gene>
    <name evidence="8" type="ORF">A6M23_16055</name>
    <name evidence="9" type="ORF">A6P07_14595</name>
</gene>
<evidence type="ECO:0000313" key="10">
    <source>
        <dbReference type="Proteomes" id="UP000094893"/>
    </source>
</evidence>
<evidence type="ECO:0000256" key="3">
    <source>
        <dbReference type="ARBA" id="ARBA00022485"/>
    </source>
</evidence>
<dbReference type="AlphaFoldDB" id="A0A1C2J765"/>
<evidence type="ECO:0000256" key="1">
    <source>
        <dbReference type="ARBA" id="ARBA00001917"/>
    </source>
</evidence>
<dbReference type="GO" id="GO:0008137">
    <property type="term" value="F:NADH dehydrogenase (ubiquinone) activity"/>
    <property type="evidence" value="ECO:0007669"/>
    <property type="project" value="InterPro"/>
</dbReference>
<dbReference type="FunFam" id="1.20.1440.230:FF:000001">
    <property type="entry name" value="Mitochondrial NADH dehydrogenase flavoprotein 1"/>
    <property type="match status" value="1"/>
</dbReference>
<comment type="cofactor">
    <cofactor evidence="1">
        <name>FMN</name>
        <dbReference type="ChEBI" id="CHEBI:58210"/>
    </cofactor>
</comment>
<dbReference type="RefSeq" id="WP_024894634.1">
    <property type="nucleotide sequence ID" value="NZ_DAIAWO010000040.1"/>
</dbReference>
<evidence type="ECO:0000259" key="7">
    <source>
        <dbReference type="SMART" id="SM00928"/>
    </source>
</evidence>
<dbReference type="EMBL" id="LWSA01000200">
    <property type="protein sequence ID" value="OCX70362.1"/>
    <property type="molecule type" value="Genomic_DNA"/>
</dbReference>
<evidence type="ECO:0000313" key="8">
    <source>
        <dbReference type="EMBL" id="OCX69111.1"/>
    </source>
</evidence>
<evidence type="ECO:0000256" key="6">
    <source>
        <dbReference type="ARBA" id="ARBA00023014"/>
    </source>
</evidence>
<proteinExistence type="inferred from homology"/>
<name>A0A1C2J765_ACITH</name>
<keyword evidence="6" id="KW-0411">Iron-sulfur</keyword>
<dbReference type="InterPro" id="IPR037207">
    <property type="entry name" value="Nuop51_4Fe4S-bd_sf"/>
</dbReference>
<dbReference type="OrthoDB" id="9805533at2"/>
<dbReference type="Gene3D" id="3.10.20.600">
    <property type="match status" value="1"/>
</dbReference>
<dbReference type="Proteomes" id="UP000095008">
    <property type="component" value="Unassembled WGS sequence"/>
</dbReference>
<evidence type="ECO:0000313" key="9">
    <source>
        <dbReference type="EMBL" id="OCX70362.1"/>
    </source>
</evidence>
<feature type="domain" description="NADH-ubiquinone oxidoreductase 51kDa subunit iron-sulphur binding" evidence="7">
    <location>
        <begin position="321"/>
        <end position="366"/>
    </location>
</feature>
<dbReference type="SUPFAM" id="SSF142984">
    <property type="entry name" value="Nqo1 middle domain-like"/>
    <property type="match status" value="1"/>
</dbReference>
<dbReference type="STRING" id="930.GCA_002079865_02642"/>
<dbReference type="Proteomes" id="UP000094893">
    <property type="component" value="Unassembled WGS sequence"/>
</dbReference>
<dbReference type="Pfam" id="PF01512">
    <property type="entry name" value="Complex1_51K"/>
    <property type="match status" value="1"/>
</dbReference>
<evidence type="ECO:0000256" key="4">
    <source>
        <dbReference type="ARBA" id="ARBA00022723"/>
    </source>
</evidence>
<dbReference type="SUPFAM" id="SSF140490">
    <property type="entry name" value="Nqo1C-terminal domain-like"/>
    <property type="match status" value="1"/>
</dbReference>
<comment type="caution">
    <text evidence="8">The sequence shown here is derived from an EMBL/GenBank/DDBJ whole genome shotgun (WGS) entry which is preliminary data.</text>
</comment>
<evidence type="ECO:0000313" key="11">
    <source>
        <dbReference type="Proteomes" id="UP000095008"/>
    </source>
</evidence>
<dbReference type="InterPro" id="IPR037225">
    <property type="entry name" value="Nuo51_FMN-bd_sf"/>
</dbReference>
<dbReference type="Gene3D" id="6.10.250.1450">
    <property type="match status" value="1"/>
</dbReference>
<keyword evidence="11" id="KW-1185">Reference proteome</keyword>
<dbReference type="PROSITE" id="PS00645">
    <property type="entry name" value="COMPLEX1_51K_2"/>
    <property type="match status" value="1"/>
</dbReference>
<dbReference type="Pfam" id="PF10589">
    <property type="entry name" value="NADH_4Fe-4S"/>
    <property type="match status" value="1"/>
</dbReference>
<evidence type="ECO:0000256" key="2">
    <source>
        <dbReference type="ARBA" id="ARBA00007523"/>
    </source>
</evidence>
<dbReference type="GO" id="GO:0010181">
    <property type="term" value="F:FMN binding"/>
    <property type="evidence" value="ECO:0007669"/>
    <property type="project" value="InterPro"/>
</dbReference>
<accession>A0A1C2J765</accession>
<dbReference type="EMBL" id="LWRY01000233">
    <property type="protein sequence ID" value="OCX69111.1"/>
    <property type="molecule type" value="Genomic_DNA"/>
</dbReference>
<dbReference type="SMART" id="SM00928">
    <property type="entry name" value="NADH_4Fe-4S"/>
    <property type="match status" value="1"/>
</dbReference>
<sequence>MEAILSRHFADPDPADLRAYRDAGGYVGLARAVQMDPADIIAELEKSGLRGCGGAGFPTGLKWRLRGVDAPEPRYLVCNLDETEPGSIKDRALLFGAPHHILEGMFIAAHALGVRYAVIFVRGEYAAGARVLEKALHQAREAGLMRLPDGDLRLDIHVSLGRYICGEDSAILNAIEGKRANPRKKPPHISQQGLWQQPTTVNNAETIAHLPGIFAHGADWFRSLGVNGGVGSKLYSVCGPAKRLGVFELPMGTTAQEILFEHAGGLQPGRTLRAVLPGGSSTPFLMPEHFDTPMHFDAVAKVGSRLGTGGFILMDDRQCPVDFLVATTRFFARESCGFCTPCREGLPYVRWLLERIEAGEGSAEDIATLHQLGGQIAPNSFCALAPGALMPVLSGLHAFADDFEAHVRLGHCPYRGPQS</sequence>
<keyword evidence="5" id="KW-0408">Iron</keyword>
<protein>
    <submittedName>
        <fullName evidence="8">NADH-quinone oxidoreductase subunit F</fullName>
    </submittedName>
</protein>
<keyword evidence="4" id="KW-0479">Metal-binding</keyword>
<dbReference type="SUPFAM" id="SSF142019">
    <property type="entry name" value="Nqo1 FMN-binding domain-like"/>
    <property type="match status" value="1"/>
</dbReference>
<dbReference type="GO" id="GO:0046872">
    <property type="term" value="F:metal ion binding"/>
    <property type="evidence" value="ECO:0007669"/>
    <property type="project" value="UniProtKB-KW"/>
</dbReference>
<dbReference type="GeneID" id="60694564"/>
<reference evidence="8 10" key="1">
    <citation type="journal article" date="2016" name="Int. J. Mol. Sci.">
        <title>Comparative genomics of the extreme acidophile Acidithiobacillus thiooxidans reveals intraspecific divergence and niche adaptation.</title>
        <authorList>
            <person name="Zhang X."/>
            <person name="Feng X."/>
            <person name="Tao J."/>
            <person name="Ma L."/>
            <person name="Xiao Y."/>
            <person name="Liang Y."/>
            <person name="Liu X."/>
            <person name="Yin H."/>
        </authorList>
    </citation>
    <scope>NUCLEOTIDE SEQUENCE [LARGE SCALE GENOMIC DNA]</scope>
    <source>
        <strain evidence="9 10">A02</strain>
        <strain evidence="8">DXS-W</strain>
    </source>
</reference>
<evidence type="ECO:0000256" key="5">
    <source>
        <dbReference type="ARBA" id="ARBA00023004"/>
    </source>
</evidence>
<dbReference type="InterPro" id="IPR001949">
    <property type="entry name" value="NADH-UbQ_OxRdtase_51kDa_CS"/>
</dbReference>
<dbReference type="InterPro" id="IPR019575">
    <property type="entry name" value="Nuop51_4Fe4S-bd"/>
</dbReference>
<dbReference type="InterPro" id="IPR011538">
    <property type="entry name" value="Nuo51_FMN-bd"/>
</dbReference>
<keyword evidence="3" id="KW-0004">4Fe-4S</keyword>
<dbReference type="PANTHER" id="PTHR43578:SF3">
    <property type="entry name" value="NADH-QUINONE OXIDOREDUCTASE SUBUNIT F"/>
    <property type="match status" value="1"/>
</dbReference>
<dbReference type="eggNOG" id="COG1894">
    <property type="taxonomic scope" value="Bacteria"/>
</dbReference>
<dbReference type="Gene3D" id="3.40.50.11540">
    <property type="entry name" value="NADH-ubiquinone oxidoreductase 51kDa subunit"/>
    <property type="match status" value="1"/>
</dbReference>
<dbReference type="Gene3D" id="1.20.1440.230">
    <property type="entry name" value="NADH-ubiquinone oxidoreductase 51kDa subunit, iron-sulphur binding domain"/>
    <property type="match status" value="1"/>
</dbReference>
<organism evidence="8 11">
    <name type="scientific">Acidithiobacillus thiooxidans</name>
    <name type="common">Thiobacillus thiooxidans</name>
    <dbReference type="NCBI Taxonomy" id="930"/>
    <lineage>
        <taxon>Bacteria</taxon>
        <taxon>Pseudomonadati</taxon>
        <taxon>Pseudomonadota</taxon>
        <taxon>Acidithiobacillia</taxon>
        <taxon>Acidithiobacillales</taxon>
        <taxon>Acidithiobacillaceae</taxon>
        <taxon>Acidithiobacillus</taxon>
    </lineage>
</organism>
<dbReference type="PANTHER" id="PTHR43578">
    <property type="entry name" value="NADH-QUINONE OXIDOREDUCTASE SUBUNIT F"/>
    <property type="match status" value="1"/>
</dbReference>
<dbReference type="GO" id="GO:0051539">
    <property type="term" value="F:4 iron, 4 sulfur cluster binding"/>
    <property type="evidence" value="ECO:0007669"/>
    <property type="project" value="UniProtKB-KW"/>
</dbReference>